<sequence length="617" mass="66451">MGSNPGMNAMAVLRGAGLRTGANCLAVMSARLQQWIAPTQNPPLSFETASLQTIPEEPAAKMPVSGPLPTRPAPIPRRAAGCIFTPARIAPIASRWPRGRCRAIHVVAAADGGEYDVVVVGGGISGLCTAQALRSSHADTAPRLLLTEARGRVGGNITTVEDGQGFLWEEGPNSFTPNDDMLRISVDVGVQEDMVFGDSKAPRFVFWENKLRPTPSGPDVLTFDLLSIWGKIRAGLGAIGLKPPMPENVEESVEEFIRRNLGDEVFERLIEPFCSGVYAGDPSKLSMKAAFGKIHALEEMGGSLVGGAIKLFQKRQADPPPPRDPRLPPKPPGQTVGSYQRGLKTLPEAIARNLSEDIRCNWKLAEIFKETNGTFSLQYETPEGEVKVKARCVALTVPSYIAAHLLRRECAEAFDALIGFDYPPVAAVTIAYPESALRDDRLDDDGNFPGFGQLHPRSQGVVTLGTIYSSSLFPNRAPDGTILLLNYIGGATNRGILDQSEDELVQQVDKDLRTMLLKPDAPQPKVLGVRVWPKAIPQFNLEHLETLEAARADMDEAGWQGVRLGGNYVAGVALGKCVEFAYAFAKEISEYLSGDMAPTSQGGATPAAEGEEEVVFS</sequence>
<organism evidence="18 19">
    <name type="scientific">Ostreobium quekettii</name>
    <dbReference type="NCBI Taxonomy" id="121088"/>
    <lineage>
        <taxon>Eukaryota</taxon>
        <taxon>Viridiplantae</taxon>
        <taxon>Chlorophyta</taxon>
        <taxon>core chlorophytes</taxon>
        <taxon>Ulvophyceae</taxon>
        <taxon>TCBD clade</taxon>
        <taxon>Bryopsidales</taxon>
        <taxon>Ostreobineae</taxon>
        <taxon>Ostreobiaceae</taxon>
        <taxon>Ostreobium</taxon>
    </lineage>
</organism>
<evidence type="ECO:0000256" key="5">
    <source>
        <dbReference type="ARBA" id="ARBA00012867"/>
    </source>
</evidence>
<evidence type="ECO:0000256" key="13">
    <source>
        <dbReference type="ARBA" id="ARBA00023244"/>
    </source>
</evidence>
<reference evidence="18" key="1">
    <citation type="submission" date="2020-12" db="EMBL/GenBank/DDBJ databases">
        <authorList>
            <person name="Iha C."/>
        </authorList>
    </citation>
    <scope>NUCLEOTIDE SEQUENCE</scope>
</reference>
<dbReference type="InterPro" id="IPR002937">
    <property type="entry name" value="Amino_oxidase"/>
</dbReference>
<dbReference type="EC" id="1.3.3.4" evidence="5 15"/>
<comment type="function">
    <text evidence="1 15">Catalyzes the 6-electron oxidation of protoporphyrinogen-IX to form protoporphyrin-IX.</text>
</comment>
<comment type="cofactor">
    <cofactor evidence="15">
        <name>FAD</name>
        <dbReference type="ChEBI" id="CHEBI:57692"/>
    </cofactor>
    <text evidence="15">Binds 1 FAD per subunit.</text>
</comment>
<dbReference type="GO" id="GO:0009534">
    <property type="term" value="C:chloroplast thylakoid"/>
    <property type="evidence" value="ECO:0007669"/>
    <property type="project" value="TreeGrafter"/>
</dbReference>
<feature type="compositionally biased region" description="Basic and acidic residues" evidence="16">
    <location>
        <begin position="315"/>
        <end position="327"/>
    </location>
</feature>
<keyword evidence="11 15" id="KW-0560">Oxidoreductase</keyword>
<dbReference type="OrthoDB" id="419752at2759"/>
<name>A0A8S1IW57_9CHLO</name>
<comment type="subcellular location">
    <subcellularLocation>
        <location evidence="2 15">Plastid</location>
        <location evidence="2 15">Chloroplast</location>
    </subcellularLocation>
</comment>
<evidence type="ECO:0000256" key="11">
    <source>
        <dbReference type="ARBA" id="ARBA00023002"/>
    </source>
</evidence>
<keyword evidence="6" id="KW-0150">Chloroplast</keyword>
<evidence type="ECO:0000256" key="2">
    <source>
        <dbReference type="ARBA" id="ARBA00004229"/>
    </source>
</evidence>
<evidence type="ECO:0000256" key="1">
    <source>
        <dbReference type="ARBA" id="ARBA00002600"/>
    </source>
</evidence>
<dbReference type="SUPFAM" id="SSF54373">
    <property type="entry name" value="FAD-linked reductases, C-terminal domain"/>
    <property type="match status" value="1"/>
</dbReference>
<dbReference type="SUPFAM" id="SSF51905">
    <property type="entry name" value="FAD/NAD(P)-binding domain"/>
    <property type="match status" value="1"/>
</dbReference>
<dbReference type="Gene3D" id="3.50.50.60">
    <property type="entry name" value="FAD/NAD(P)-binding domain"/>
    <property type="match status" value="1"/>
</dbReference>
<accession>A0A8S1IW57</accession>
<evidence type="ECO:0000256" key="15">
    <source>
        <dbReference type="RuleBase" id="RU367069"/>
    </source>
</evidence>
<keyword evidence="9 15" id="KW-0274">FAD</keyword>
<dbReference type="Pfam" id="PF01593">
    <property type="entry name" value="Amino_oxidase"/>
    <property type="match status" value="1"/>
</dbReference>
<protein>
    <recommendedName>
        <fullName evidence="5 15">Protoporphyrinogen oxidase</fullName>
        <ecNumber evidence="5 15">1.3.3.4</ecNumber>
    </recommendedName>
</protein>
<evidence type="ECO:0000313" key="19">
    <source>
        <dbReference type="Proteomes" id="UP000708148"/>
    </source>
</evidence>
<dbReference type="Proteomes" id="UP000708148">
    <property type="component" value="Unassembled WGS sequence"/>
</dbReference>
<dbReference type="EMBL" id="CAJHUC010000730">
    <property type="protein sequence ID" value="CAD7697914.1"/>
    <property type="molecule type" value="Genomic_DNA"/>
</dbReference>
<comment type="caution">
    <text evidence="18">The sequence shown here is derived from an EMBL/GenBank/DDBJ whole genome shotgun (WGS) entry which is preliminary data.</text>
</comment>
<evidence type="ECO:0000256" key="7">
    <source>
        <dbReference type="ARBA" id="ARBA00022630"/>
    </source>
</evidence>
<evidence type="ECO:0000259" key="17">
    <source>
        <dbReference type="Pfam" id="PF01593"/>
    </source>
</evidence>
<dbReference type="AlphaFoldDB" id="A0A8S1IW57"/>
<evidence type="ECO:0000256" key="9">
    <source>
        <dbReference type="ARBA" id="ARBA00022827"/>
    </source>
</evidence>
<keyword evidence="19" id="KW-1185">Reference proteome</keyword>
<dbReference type="PANTHER" id="PTHR42923:SF3">
    <property type="entry name" value="PROTOPORPHYRINOGEN OXIDASE"/>
    <property type="match status" value="1"/>
</dbReference>
<evidence type="ECO:0000256" key="8">
    <source>
        <dbReference type="ARBA" id="ARBA00022640"/>
    </source>
</evidence>
<evidence type="ECO:0000313" key="18">
    <source>
        <dbReference type="EMBL" id="CAD7697914.1"/>
    </source>
</evidence>
<dbReference type="PANTHER" id="PTHR42923">
    <property type="entry name" value="PROTOPORPHYRINOGEN OXIDASE"/>
    <property type="match status" value="1"/>
</dbReference>
<keyword evidence="10" id="KW-0809">Transit peptide</keyword>
<evidence type="ECO:0000256" key="3">
    <source>
        <dbReference type="ARBA" id="ARBA00005073"/>
    </source>
</evidence>
<comment type="pathway">
    <text evidence="3 15">Porphyrin-containing compound metabolism; protoporphyrin-IX biosynthesis; protoporphyrin-IX from protoporphyrinogen-IX: step 1/1.</text>
</comment>
<evidence type="ECO:0000256" key="4">
    <source>
        <dbReference type="ARBA" id="ARBA00010551"/>
    </source>
</evidence>
<dbReference type="GO" id="GO:0006782">
    <property type="term" value="P:protoporphyrinogen IX biosynthetic process"/>
    <property type="evidence" value="ECO:0007669"/>
    <property type="project" value="UniProtKB-UniRule"/>
</dbReference>
<evidence type="ECO:0000256" key="12">
    <source>
        <dbReference type="ARBA" id="ARBA00023133"/>
    </source>
</evidence>
<keyword evidence="12 15" id="KW-0350">Heme biosynthesis</keyword>
<keyword evidence="7 15" id="KW-0285">Flavoprotein</keyword>
<feature type="domain" description="Amine oxidase" evidence="17">
    <location>
        <begin position="124"/>
        <end position="583"/>
    </location>
</feature>
<dbReference type="GO" id="GO:0004729">
    <property type="term" value="F:oxygen-dependent protoporphyrinogen oxidase activity"/>
    <property type="evidence" value="ECO:0007669"/>
    <property type="project" value="UniProtKB-UniRule"/>
</dbReference>
<dbReference type="NCBIfam" id="TIGR00562">
    <property type="entry name" value="proto_IX_ox"/>
    <property type="match status" value="1"/>
</dbReference>
<evidence type="ECO:0000256" key="16">
    <source>
        <dbReference type="SAM" id="MobiDB-lite"/>
    </source>
</evidence>
<dbReference type="Gene3D" id="1.10.3110.10">
    <property type="entry name" value="protoporphyrinogen ix oxidase, domain 3"/>
    <property type="match status" value="1"/>
</dbReference>
<dbReference type="InterPro" id="IPR050464">
    <property type="entry name" value="Zeta_carotene_desat/Oxidored"/>
</dbReference>
<feature type="region of interest" description="Disordered" evidence="16">
    <location>
        <begin position="597"/>
        <end position="617"/>
    </location>
</feature>
<dbReference type="InterPro" id="IPR036188">
    <property type="entry name" value="FAD/NAD-bd_sf"/>
</dbReference>
<dbReference type="InterPro" id="IPR004572">
    <property type="entry name" value="Protoporphyrinogen_oxidase"/>
</dbReference>
<evidence type="ECO:0000256" key="14">
    <source>
        <dbReference type="ARBA" id="ARBA00047554"/>
    </source>
</evidence>
<comment type="catalytic activity">
    <reaction evidence="14 15">
        <text>protoporphyrinogen IX + 3 O2 = protoporphyrin IX + 3 H2O2</text>
        <dbReference type="Rhea" id="RHEA:25576"/>
        <dbReference type="ChEBI" id="CHEBI:15379"/>
        <dbReference type="ChEBI" id="CHEBI:16240"/>
        <dbReference type="ChEBI" id="CHEBI:57306"/>
        <dbReference type="ChEBI" id="CHEBI:57307"/>
        <dbReference type="EC" id="1.3.3.4"/>
    </reaction>
</comment>
<keyword evidence="8" id="KW-0934">Plastid</keyword>
<evidence type="ECO:0000256" key="10">
    <source>
        <dbReference type="ARBA" id="ARBA00022946"/>
    </source>
</evidence>
<dbReference type="FunFam" id="1.10.3110.10:FF:000002">
    <property type="entry name" value="Protoporphyrinogen oxidase"/>
    <property type="match status" value="1"/>
</dbReference>
<proteinExistence type="inferred from homology"/>
<keyword evidence="13 15" id="KW-0627">Porphyrin biosynthesis</keyword>
<comment type="similarity">
    <text evidence="4 15">Belongs to the protoporphyrinogen/coproporphyrinogen oxidase family. Protoporphyrinogen oxidase subfamily.</text>
</comment>
<feature type="region of interest" description="Disordered" evidence="16">
    <location>
        <begin position="315"/>
        <end position="339"/>
    </location>
</feature>
<evidence type="ECO:0000256" key="6">
    <source>
        <dbReference type="ARBA" id="ARBA00022528"/>
    </source>
</evidence>
<gene>
    <name evidence="18" type="ORF">OSTQU699_LOCUS3275</name>
</gene>
<dbReference type="Gene3D" id="3.90.660.20">
    <property type="entry name" value="Protoporphyrinogen oxidase, mitochondrial, domain 2"/>
    <property type="match status" value="1"/>
</dbReference>